<dbReference type="Proteomes" id="UP000000818">
    <property type="component" value="Chromosome"/>
</dbReference>
<organism evidence="2 3">
    <name type="scientific">Clostridium perfringens (strain 13 / Type A)</name>
    <dbReference type="NCBI Taxonomy" id="195102"/>
    <lineage>
        <taxon>Bacteria</taxon>
        <taxon>Bacillati</taxon>
        <taxon>Bacillota</taxon>
        <taxon>Clostridia</taxon>
        <taxon>Eubacteriales</taxon>
        <taxon>Clostridiaceae</taxon>
        <taxon>Clostridium</taxon>
    </lineage>
</organism>
<reference evidence="2 3" key="1">
    <citation type="journal article" date="2002" name="Proc. Natl. Acad. Sci. U.S.A.">
        <title>Complete genome sequence of Clostridium perfringens, an anaerobic flesh-eater.</title>
        <authorList>
            <person name="Shimizu T."/>
            <person name="Ohtani K."/>
            <person name="Hirakawa H."/>
            <person name="Ohshima K."/>
            <person name="Yamashita A."/>
            <person name="Shiba T."/>
            <person name="Ogasawara N."/>
            <person name="Hattori M."/>
            <person name="Kuhara S."/>
            <person name="Hayashi H."/>
        </authorList>
    </citation>
    <scope>NUCLEOTIDE SEQUENCE [LARGE SCALE GENOMIC DNA]</scope>
    <source>
        <strain evidence="3">13 / Type A</strain>
    </source>
</reference>
<keyword evidence="1" id="KW-0812">Transmembrane</keyword>
<dbReference type="EMBL" id="BA000016">
    <property type="protein sequence ID" value="BAB80825.1"/>
    <property type="molecule type" value="Genomic_DNA"/>
</dbReference>
<feature type="transmembrane region" description="Helical" evidence="1">
    <location>
        <begin position="12"/>
        <end position="29"/>
    </location>
</feature>
<keyword evidence="1" id="KW-1133">Transmembrane helix</keyword>
<keyword evidence="1" id="KW-0472">Membrane</keyword>
<protein>
    <submittedName>
        <fullName evidence="2">Uncharacterized protein</fullName>
    </submittedName>
</protein>
<proteinExistence type="predicted"/>
<feature type="transmembrane region" description="Helical" evidence="1">
    <location>
        <begin position="35"/>
        <end position="54"/>
    </location>
</feature>
<name>Q8XLC3_CLOPE</name>
<evidence type="ECO:0000256" key="1">
    <source>
        <dbReference type="SAM" id="Phobius"/>
    </source>
</evidence>
<accession>Q8XLC3</accession>
<dbReference type="KEGG" id="cpe:CPE1119"/>
<dbReference type="STRING" id="195102.gene:10490382"/>
<evidence type="ECO:0000313" key="3">
    <source>
        <dbReference type="Proteomes" id="UP000000818"/>
    </source>
</evidence>
<gene>
    <name evidence="2" type="ordered locus">CPE1119</name>
</gene>
<sequence>MKNIIKKLKNKILWSELFIIASIFLFIFTTFLLNFWIGMYLLSIFLGVLGYLIFKIY</sequence>
<evidence type="ECO:0000313" key="2">
    <source>
        <dbReference type="EMBL" id="BAB80825.1"/>
    </source>
</evidence>
<dbReference type="AlphaFoldDB" id="Q8XLC3"/>
<dbReference type="HOGENOM" id="CLU_2988629_0_0_9"/>